<organism evidence="2 3">
    <name type="scientific">Dactylosporangium sucinum</name>
    <dbReference type="NCBI Taxonomy" id="1424081"/>
    <lineage>
        <taxon>Bacteria</taxon>
        <taxon>Bacillati</taxon>
        <taxon>Actinomycetota</taxon>
        <taxon>Actinomycetes</taxon>
        <taxon>Micromonosporales</taxon>
        <taxon>Micromonosporaceae</taxon>
        <taxon>Dactylosporangium</taxon>
    </lineage>
</organism>
<evidence type="ECO:0000313" key="2">
    <source>
        <dbReference type="EMBL" id="GGM12424.1"/>
    </source>
</evidence>
<proteinExistence type="predicted"/>
<sequence length="133" mass="13766">MGLRIRTSLKAGPFRLTLSPRGIGVSAGVPGFRVGAGLRANYVSVGAGGVRYRATMPNRRPDTPQLPAQPVADVVMTDTTGQNAFALEPTGPGDLVDQLNRAHGRPLLWPPSPPCCHGCSPSIATGSATPVGR</sequence>
<accession>A0A917T6M8</accession>
<evidence type="ECO:0000313" key="3">
    <source>
        <dbReference type="Proteomes" id="UP000642070"/>
    </source>
</evidence>
<reference evidence="2" key="1">
    <citation type="journal article" date="2014" name="Int. J. Syst. Evol. Microbiol.">
        <title>Complete genome sequence of Corynebacterium casei LMG S-19264T (=DSM 44701T), isolated from a smear-ripened cheese.</title>
        <authorList>
            <consortium name="US DOE Joint Genome Institute (JGI-PGF)"/>
            <person name="Walter F."/>
            <person name="Albersmeier A."/>
            <person name="Kalinowski J."/>
            <person name="Ruckert C."/>
        </authorList>
    </citation>
    <scope>NUCLEOTIDE SEQUENCE</scope>
    <source>
        <strain evidence="2">JCM 19831</strain>
    </source>
</reference>
<dbReference type="Pfam" id="PF14020">
    <property type="entry name" value="DUF4236"/>
    <property type="match status" value="1"/>
</dbReference>
<keyword evidence="3" id="KW-1185">Reference proteome</keyword>
<comment type="caution">
    <text evidence="2">The sequence shown here is derived from an EMBL/GenBank/DDBJ whole genome shotgun (WGS) entry which is preliminary data.</text>
</comment>
<dbReference type="AlphaFoldDB" id="A0A917T6M8"/>
<dbReference type="EMBL" id="BMPI01000005">
    <property type="protein sequence ID" value="GGM12424.1"/>
    <property type="molecule type" value="Genomic_DNA"/>
</dbReference>
<dbReference type="InterPro" id="IPR025330">
    <property type="entry name" value="DUF4236"/>
</dbReference>
<dbReference type="RefSeq" id="WP_190248703.1">
    <property type="nucleotide sequence ID" value="NZ_BMPI01000005.1"/>
</dbReference>
<reference evidence="2" key="2">
    <citation type="submission" date="2020-09" db="EMBL/GenBank/DDBJ databases">
        <authorList>
            <person name="Sun Q."/>
            <person name="Ohkuma M."/>
        </authorList>
    </citation>
    <scope>NUCLEOTIDE SEQUENCE</scope>
    <source>
        <strain evidence="2">JCM 19831</strain>
    </source>
</reference>
<name>A0A917T6M8_9ACTN</name>
<dbReference type="Proteomes" id="UP000642070">
    <property type="component" value="Unassembled WGS sequence"/>
</dbReference>
<evidence type="ECO:0000259" key="1">
    <source>
        <dbReference type="Pfam" id="PF14020"/>
    </source>
</evidence>
<protein>
    <recommendedName>
        <fullName evidence="1">DUF4236 domain-containing protein</fullName>
    </recommendedName>
</protein>
<gene>
    <name evidence="2" type="ORF">GCM10007977_012040</name>
</gene>
<feature type="domain" description="DUF4236" evidence="1">
    <location>
        <begin position="4"/>
        <end position="53"/>
    </location>
</feature>